<keyword evidence="14" id="KW-0946">Virion</keyword>
<evidence type="ECO:0000256" key="2">
    <source>
        <dbReference type="ARBA" id="ARBA00004328"/>
    </source>
</evidence>
<evidence type="ECO:0000256" key="21">
    <source>
        <dbReference type="ARBA" id="ARBA00026099"/>
    </source>
</evidence>
<keyword evidence="10" id="KW-0548">Nucleotidyltransferase</keyword>
<keyword evidence="13" id="KW-0067">ATP-binding</keyword>
<evidence type="ECO:0000313" key="29">
    <source>
        <dbReference type="EMBL" id="QGA30603.1"/>
    </source>
</evidence>
<evidence type="ECO:0000256" key="8">
    <source>
        <dbReference type="ARBA" id="ARBA00022679"/>
    </source>
</evidence>
<evidence type="ECO:0000256" key="17">
    <source>
        <dbReference type="ARBA" id="ARBA00023200"/>
    </source>
</evidence>
<reference evidence="29" key="1">
    <citation type="submission" date="2019-04" db="EMBL/GenBank/DDBJ databases">
        <title>Sequencing of animal viruses: quality data assurance for NGS bioinformatics.</title>
        <authorList>
            <person name="Zamperin G."/>
            <person name="Blanchard Y."/>
            <person name="Cano I."/>
            <person name="Ryder D."/>
            <person name="Abbadi M."/>
            <person name="Bremont M."/>
            <person name="Stone D."/>
            <person name="Panzarin V."/>
        </authorList>
    </citation>
    <scope>NUCLEOTIDE SEQUENCE</scope>
    <source>
        <strain evidence="29">DK-1p50</strain>
    </source>
</reference>
<evidence type="ECO:0000256" key="14">
    <source>
        <dbReference type="ARBA" id="ARBA00022844"/>
    </source>
</evidence>
<feature type="domain" description="Mononegavirus-type SAM-dependent 2'-O-MTase" evidence="28">
    <location>
        <begin position="1616"/>
        <end position="1813"/>
    </location>
</feature>
<evidence type="ECO:0000256" key="9">
    <source>
        <dbReference type="ARBA" id="ARBA00022691"/>
    </source>
</evidence>
<dbReference type="InterPro" id="IPR025786">
    <property type="entry name" value="Mononega_L_MeTrfase"/>
</dbReference>
<evidence type="ECO:0000256" key="18">
    <source>
        <dbReference type="ARBA" id="ARBA00023268"/>
    </source>
</evidence>
<evidence type="ECO:0000256" key="22">
    <source>
        <dbReference type="ARBA" id="ARBA00030436"/>
    </source>
</evidence>
<organism evidence="29">
    <name type="scientific">Viral hemorrhagic septicemia virus</name>
    <dbReference type="NCBI Taxonomy" id="11287"/>
    <lineage>
        <taxon>Viruses</taxon>
        <taxon>Riboviria</taxon>
        <taxon>Orthornavirae</taxon>
        <taxon>Negarnaviricota</taxon>
        <taxon>Haploviricotina</taxon>
        <taxon>Monjiviricetes</taxon>
        <taxon>Mononegavirales</taxon>
        <taxon>Rhabdoviridae</taxon>
        <taxon>Gammarhabdovirinae</taxon>
        <taxon>Novirhabdovirus</taxon>
        <taxon>Novirhabdovirus piscine</taxon>
    </lineage>
</organism>
<dbReference type="Pfam" id="PF14318">
    <property type="entry name" value="Mononeg_mRNAcap"/>
    <property type="match status" value="1"/>
</dbReference>
<keyword evidence="9" id="KW-0949">S-adenosyl-L-methionine</keyword>
<evidence type="ECO:0000256" key="12">
    <source>
        <dbReference type="ARBA" id="ARBA00022801"/>
    </source>
</evidence>
<dbReference type="PROSITE" id="PS50526">
    <property type="entry name" value="RDRP_SSRNA_NEG_NONSEG"/>
    <property type="match status" value="1"/>
</dbReference>
<evidence type="ECO:0000256" key="25">
    <source>
        <dbReference type="ARBA" id="ARBA00047370"/>
    </source>
</evidence>
<proteinExistence type="predicted"/>
<evidence type="ECO:0000256" key="15">
    <source>
        <dbReference type="ARBA" id="ARBA00022953"/>
    </source>
</evidence>
<evidence type="ECO:0000256" key="1">
    <source>
        <dbReference type="ARBA" id="ARBA00004192"/>
    </source>
</evidence>
<dbReference type="PROSITE" id="PS51590">
    <property type="entry name" value="SAM_MT_MNV_L"/>
    <property type="match status" value="1"/>
</dbReference>
<dbReference type="GO" id="GO:0003968">
    <property type="term" value="F:RNA-directed RNA polymerase activity"/>
    <property type="evidence" value="ECO:0007669"/>
    <property type="project" value="UniProtKB-KW"/>
</dbReference>
<dbReference type="GO" id="GO:0030430">
    <property type="term" value="C:host cell cytoplasm"/>
    <property type="evidence" value="ECO:0007669"/>
    <property type="project" value="UniProtKB-SubCell"/>
</dbReference>
<dbReference type="EC" id="2.7.7.88" evidence="4"/>
<evidence type="ECO:0000259" key="27">
    <source>
        <dbReference type="PROSITE" id="PS50526"/>
    </source>
</evidence>
<dbReference type="EC" id="2.7.7.48" evidence="3"/>
<keyword evidence="17" id="KW-1035">Host cytoplasm</keyword>
<dbReference type="EC" id="2.1.1.375" evidence="21"/>
<keyword evidence="7" id="KW-0507">mRNA processing</keyword>
<evidence type="ECO:0000256" key="6">
    <source>
        <dbReference type="ARBA" id="ARBA00022603"/>
    </source>
</evidence>
<evidence type="ECO:0000256" key="4">
    <source>
        <dbReference type="ARBA" id="ARBA00012582"/>
    </source>
</evidence>
<dbReference type="GO" id="GO:0005524">
    <property type="term" value="F:ATP binding"/>
    <property type="evidence" value="ECO:0007669"/>
    <property type="project" value="UniProtKB-KW"/>
</dbReference>
<dbReference type="GO" id="GO:0004482">
    <property type="term" value="F:mRNA 5'-cap (guanine-N7-)-methyltransferase activity"/>
    <property type="evidence" value="ECO:0007669"/>
    <property type="project" value="InterPro"/>
</dbReference>
<comment type="catalytic activity">
    <reaction evidence="20">
        <text>a 5'-end (5'-triphosphoguanosine)-(2'-O-methyladenylyl)-adenylyl-cytidylyl-adenosine in mRNA + S-adenosyl-L-methionine = a 5'-end (N(7)-methyl 5'-triphosphoguanosine)-(2'-O-methyladenylyl)-adenylyl-cytidylyl-adenosine in mRNA + S-adenosyl-L-homocysteine</text>
        <dbReference type="Rhea" id="RHEA:65440"/>
        <dbReference type="Rhea" id="RHEA-COMP:16798"/>
        <dbReference type="Rhea" id="RHEA-COMP:16801"/>
        <dbReference type="ChEBI" id="CHEBI:57856"/>
        <dbReference type="ChEBI" id="CHEBI:59789"/>
        <dbReference type="ChEBI" id="CHEBI:156482"/>
        <dbReference type="ChEBI" id="CHEBI:156483"/>
    </reaction>
</comment>
<evidence type="ECO:0000256" key="19">
    <source>
        <dbReference type="ARBA" id="ARBA00024494"/>
    </source>
</evidence>
<evidence type="ECO:0000256" key="26">
    <source>
        <dbReference type="ARBA" id="ARBA00048548"/>
    </source>
</evidence>
<dbReference type="InterPro" id="IPR014023">
    <property type="entry name" value="Mononeg_RNA_pol_cat"/>
</dbReference>
<sequence length="2011" mass="227362">MQSYTQQKVTLQGVIPDKIKLDRLTATMEMFELDREVHQERLPSECSLNSPLNLSLSLQLFGRLAPKTEHIRYQAGRIKRWLARQYQLVHLRELEIDSTRIQGYLIPHLLKTQSNELGSSVMKNWGMVSKYYLSLGYTLPPKDKFEFREVAPYWNLASQLREVTLESQKVDARGKGKRKLYQVEDVEFEFKEGVVVIRAGPDGLLNEFLGGAKLGAVTYVEYLALFKIINQRAQALLLTAICQTLEPDLVPPCSGILSVYAEVDSVLRRAGQSAIDLLKLWEPLVLTKLGDVLGDRFGLEDDFKDTIRGEANKLAKRLHVTRSYERMMRTLDQETRAQALFQYFGLFKHFAYPRVYSRETIEAIQEVSDKPSDSSPLNYLSDQCKIREEFYVRYTKAYHRAPAMNLGQLGQGSYLRQVLEAGKIPNTKNALYSLLEWYFVRFEKSIEWPLSDTLSTFLSDKAITQNRDIWYDGGSSGRDTTEKRLLLKFIKENEDSVEKVILKADEIYDKKADQIIALKVKEMELKIKGRGFGLMAFKPRLLQVLRESIAKKTSKLFPEITMTFSDLELKKKKFQLSRKSDDRRGYIHISKSLDINKFCTSQRQFNSLAVFQSLDELLGTDQLFTRVHEIFEKTWIVDGSASDPPDLVTFKARYEEALALGIEAPHVWADGAFSGLMGGIEGLCQYVWTICLLLRVERVLAVTQLTHFVMAQGDNVIINLIIPVEVDRVGGVVEGERARIQHISKDIDSALERELLRSGLTLKIEETLTSENLSIYGKDLHCPQHLTLAVKKAGSASIISSEQYQDVPTFLSGLGTGMETISECVNNKVSAHLFGVILGAAGWKSLAQRQTWKGWEYPFQNEATRRQVRSQGILLQKGESTMVHKEPEVNPEKRTIELLLVSSLFGSALGMLPFPTPIDLEKRGVGDYVTHRLSIIKMALVSKKLPNRMVEMIVSTMNLPLSREQDLTKLFDSPFSLNLATEEDAASVIKRLARGTLRGLDIKNKKLADHIATMDQGITQIDDALASADTINPRIAYQIRNITDQKESEMFVTKFATAKTMRMVALSSSQDVSVVGLLNKRSQAKEIYTIWRTQRKGETLWTCSTQQAKKLRDLSWGKNIIGVTSPSPLEATRFKLIDPISWEEEKEAHHFTIHYYLSKPSLSSKTAHTTRGPLVPYFGTQTKPLIAKAYMELKGNPRTNKALQLLSMRETMIKAGSNLDKLLLSLCSNALDIDVNSLPSLQAQEEASAGEGVRGGIKESMSPVGPDNLYTHITHKVFERQWLSEFHVNIADFIIWGITKTRQHLQVDTDLGGSLPICVPACPECYREKERVFLDIPKETEWVNTSTTSDKAQTYFSTWCDLPRVSTLPSLDQKDATCLMGRSMATQKSTPGESITKFYSTAPDTHRLLHPVTLVLGYAEGTIFSYMKSQHNIHGSLYHPHIDEIEPALEKYVIDTKTSHTKHLGYLFQDADSLQELLETGMTPYIPRSIPLTITELTSACCMTLAKAISIVLRTGVTIPLMPENGYGENDIQVARLTANSFSRLMPRGRIQLVYLDCDLTSQMTAWVPTSQPSVLGSVNFHIEGIAIPITATEMRVGQESWEERKWTCSNNRHIIAKGVKTKSLFIHQSVPEIITHPPDLIVVIGGGLGGCVVPYLQKWRDPKVIFCTLFDERERISEDGDLIIPPELLVRGLAGRMVEKELLEAEMCDITVKGNRDLLIKVVQKWVQPNEHVLLIDEIENRGDQESVLQSSISELLTRMDNVCNLTSVHTIRETGPRQFAQRVNTIRRGRKTATLHWNQYNRRDQVEALLLIESHTRKTELHVTSSVVQAAFRKIDEKLESESRLEHSKWSLPELPPREKDILLGYVASVFLKLGLVVTDRHMSAAALITLLEEAGPKMISWDKKMEHRTWASSDAITEKGVTQDQIFSLLCFAWALRGLKSGDWEHNADAIILQDVHIDTGPRLCQMGESPKRTFASFRLHNTKKAEDLKGYLGALLHLESFFPFGEQ</sequence>
<dbReference type="GO" id="GO:0016787">
    <property type="term" value="F:hydrolase activity"/>
    <property type="evidence" value="ECO:0007669"/>
    <property type="project" value="UniProtKB-KW"/>
</dbReference>
<evidence type="ECO:0000256" key="13">
    <source>
        <dbReference type="ARBA" id="ARBA00022840"/>
    </source>
</evidence>
<keyword evidence="6" id="KW-0489">Methyltransferase</keyword>
<keyword evidence="15" id="KW-0693">Viral RNA replication</keyword>
<evidence type="ECO:0000256" key="7">
    <source>
        <dbReference type="ARBA" id="ARBA00022664"/>
    </source>
</evidence>
<keyword evidence="5 29" id="KW-0696">RNA-directed RNA polymerase</keyword>
<accession>A0A5Q0QN07</accession>
<keyword evidence="8" id="KW-0808">Transferase</keyword>
<evidence type="ECO:0000259" key="28">
    <source>
        <dbReference type="PROSITE" id="PS51590"/>
    </source>
</evidence>
<evidence type="ECO:0000256" key="16">
    <source>
        <dbReference type="ARBA" id="ARBA00023042"/>
    </source>
</evidence>
<evidence type="ECO:0000256" key="10">
    <source>
        <dbReference type="ARBA" id="ARBA00022695"/>
    </source>
</evidence>
<keyword evidence="11" id="KW-0547">Nucleotide-binding</keyword>
<evidence type="ECO:0000256" key="11">
    <source>
        <dbReference type="ARBA" id="ARBA00022741"/>
    </source>
</evidence>
<protein>
    <recommendedName>
        <fullName evidence="23">Replicase</fullName>
        <ecNumber evidence="21">2.1.1.375</ecNumber>
        <ecNumber evidence="3">2.7.7.48</ecNumber>
        <ecNumber evidence="4">2.7.7.88</ecNumber>
    </recommendedName>
    <alternativeName>
        <fullName evidence="22">Transcriptase</fullName>
    </alternativeName>
</protein>
<comment type="catalytic activity">
    <reaction evidence="25">
        <text>a 5'-end (5'-triphosphoguanosine)-adenylyl-adenylyl-cytidylyl-adenosine in mRNA + 2 S-adenosyl-L-methionine = a 5'-end (N(7)-methyl 5'-triphosphoguanosine)-(2'-O-methyladenylyl)-adenylyl-cytidylyl-adenosine in mRNA + 2 S-adenosyl-L-homocysteine + H(+)</text>
        <dbReference type="Rhea" id="RHEA:65376"/>
        <dbReference type="Rhea" id="RHEA-COMP:16797"/>
        <dbReference type="Rhea" id="RHEA-COMP:16798"/>
        <dbReference type="ChEBI" id="CHEBI:15378"/>
        <dbReference type="ChEBI" id="CHEBI:57856"/>
        <dbReference type="ChEBI" id="CHEBI:59789"/>
        <dbReference type="ChEBI" id="CHEBI:156483"/>
        <dbReference type="ChEBI" id="CHEBI:156484"/>
        <dbReference type="EC" id="2.1.1.375"/>
    </reaction>
</comment>
<evidence type="ECO:0000256" key="23">
    <source>
        <dbReference type="ARBA" id="ARBA00031012"/>
    </source>
</evidence>
<keyword evidence="12" id="KW-0378">Hydrolase</keyword>
<evidence type="ECO:0000256" key="20">
    <source>
        <dbReference type="ARBA" id="ARBA00024499"/>
    </source>
</evidence>
<name>A0A5Q0QN07_9RHAB</name>
<keyword evidence="16" id="KW-0506">mRNA capping</keyword>
<gene>
    <name evidence="29" type="ORF">LMLDIAGB_00006</name>
</gene>
<evidence type="ECO:0000256" key="3">
    <source>
        <dbReference type="ARBA" id="ARBA00012494"/>
    </source>
</evidence>
<dbReference type="EMBL" id="MK829394">
    <property type="protein sequence ID" value="QGA30603.1"/>
    <property type="molecule type" value="Viral_cRNA"/>
</dbReference>
<comment type="catalytic activity">
    <reaction evidence="19">
        <text>a 5'-end triphospho-adenylyl-adenylyl-cytidylyl-adenosine in mRNA + GDP + H(+) = a 5'-end (5'-triphosphoguanosine)-adenylyl-adenylyl-cytidylyl-adenosine in mRNA + diphosphate</text>
        <dbReference type="Rhea" id="RHEA:65436"/>
        <dbReference type="Rhea" id="RHEA-COMP:16797"/>
        <dbReference type="Rhea" id="RHEA-COMP:16799"/>
        <dbReference type="ChEBI" id="CHEBI:15378"/>
        <dbReference type="ChEBI" id="CHEBI:33019"/>
        <dbReference type="ChEBI" id="CHEBI:58189"/>
        <dbReference type="ChEBI" id="CHEBI:156484"/>
        <dbReference type="ChEBI" id="CHEBI:156503"/>
        <dbReference type="EC" id="2.7.7.88"/>
    </reaction>
</comment>
<comment type="subcellular location">
    <subcellularLocation>
        <location evidence="1">Host cytoplasm</location>
    </subcellularLocation>
    <subcellularLocation>
        <location evidence="2">Virion</location>
    </subcellularLocation>
</comment>
<comment type="catalytic activity">
    <reaction evidence="26">
        <text>GTP + H2O = GDP + phosphate + H(+)</text>
        <dbReference type="Rhea" id="RHEA:19669"/>
        <dbReference type="ChEBI" id="CHEBI:15377"/>
        <dbReference type="ChEBI" id="CHEBI:15378"/>
        <dbReference type="ChEBI" id="CHEBI:37565"/>
        <dbReference type="ChEBI" id="CHEBI:43474"/>
        <dbReference type="ChEBI" id="CHEBI:58189"/>
    </reaction>
</comment>
<comment type="catalytic activity">
    <reaction evidence="24">
        <text>a 5'-end (5'-triphosphoguanosine)-adenylyl-adenylyl-cytidylyl-adenosine in mRNA + S-adenosyl-L-methionine = a 5'-end (5'-triphosphoguanosine)-(2'-O-methyladenylyl)-adenylyl-cytidylyl-adenosine in mRNA + S-adenosyl-L-homocysteine + H(+)</text>
        <dbReference type="Rhea" id="RHEA:65380"/>
        <dbReference type="Rhea" id="RHEA-COMP:16797"/>
        <dbReference type="Rhea" id="RHEA-COMP:16801"/>
        <dbReference type="ChEBI" id="CHEBI:15378"/>
        <dbReference type="ChEBI" id="CHEBI:57856"/>
        <dbReference type="ChEBI" id="CHEBI:59789"/>
        <dbReference type="ChEBI" id="CHEBI:156482"/>
        <dbReference type="ChEBI" id="CHEBI:156484"/>
    </reaction>
</comment>
<evidence type="ECO:0000256" key="5">
    <source>
        <dbReference type="ARBA" id="ARBA00022484"/>
    </source>
</evidence>
<keyword evidence="18" id="KW-0511">Multifunctional enzyme</keyword>
<evidence type="ECO:0000256" key="24">
    <source>
        <dbReference type="ARBA" id="ARBA00047332"/>
    </source>
</evidence>
<dbReference type="GO" id="GO:0044423">
    <property type="term" value="C:virion component"/>
    <property type="evidence" value="ECO:0007669"/>
    <property type="project" value="UniProtKB-KW"/>
</dbReference>
<dbReference type="Pfam" id="PF00946">
    <property type="entry name" value="Mononeg_RNA_pol"/>
    <property type="match status" value="1"/>
</dbReference>
<dbReference type="InterPro" id="IPR026890">
    <property type="entry name" value="Mononeg_mRNAcap"/>
</dbReference>
<feature type="domain" description="RdRp catalytic" evidence="27">
    <location>
        <begin position="587"/>
        <end position="784"/>
    </location>
</feature>